<dbReference type="PANTHER" id="PTHR42894">
    <property type="entry name" value="N-(5'-PHOSPHORIBOSYL)ANTHRANILATE ISOMERASE"/>
    <property type="match status" value="1"/>
</dbReference>
<dbReference type="Pfam" id="PF00697">
    <property type="entry name" value="PRAI"/>
    <property type="match status" value="1"/>
</dbReference>
<dbReference type="EC" id="5.3.1.24" evidence="3 9"/>
<evidence type="ECO:0000256" key="9">
    <source>
        <dbReference type="HAMAP-Rule" id="MF_00135"/>
    </source>
</evidence>
<dbReference type="RefSeq" id="WP_309861875.1">
    <property type="nucleotide sequence ID" value="NZ_JAVDQG010000001.1"/>
</dbReference>
<dbReference type="Gene3D" id="3.20.20.70">
    <property type="entry name" value="Aldolase class I"/>
    <property type="match status" value="1"/>
</dbReference>
<accession>A0ABU1II97</accession>
<evidence type="ECO:0000256" key="3">
    <source>
        <dbReference type="ARBA" id="ARBA00012572"/>
    </source>
</evidence>
<evidence type="ECO:0000256" key="2">
    <source>
        <dbReference type="ARBA" id="ARBA00004664"/>
    </source>
</evidence>
<dbReference type="CDD" id="cd00405">
    <property type="entry name" value="PRAI"/>
    <property type="match status" value="1"/>
</dbReference>
<comment type="caution">
    <text evidence="11">The sequence shown here is derived from an EMBL/GenBank/DDBJ whole genome shotgun (WGS) entry which is preliminary data.</text>
</comment>
<reference evidence="11 12" key="1">
    <citation type="submission" date="2023-07" db="EMBL/GenBank/DDBJ databases">
        <title>Genomic Encyclopedia of Type Strains, Phase IV (KMG-IV): sequencing the most valuable type-strain genomes for metagenomic binning, comparative biology and taxonomic classification.</title>
        <authorList>
            <person name="Goeker M."/>
        </authorList>
    </citation>
    <scope>NUCLEOTIDE SEQUENCE [LARGE SCALE GENOMIC DNA]</scope>
    <source>
        <strain evidence="11 12">DSM 45903</strain>
    </source>
</reference>
<dbReference type="HAMAP" id="MF_00135">
    <property type="entry name" value="PRAI"/>
    <property type="match status" value="1"/>
</dbReference>
<name>A0ABU1II97_9BACL</name>
<evidence type="ECO:0000313" key="12">
    <source>
        <dbReference type="Proteomes" id="UP001185012"/>
    </source>
</evidence>
<dbReference type="InterPro" id="IPR044643">
    <property type="entry name" value="TrpF_fam"/>
</dbReference>
<evidence type="ECO:0000256" key="7">
    <source>
        <dbReference type="ARBA" id="ARBA00023141"/>
    </source>
</evidence>
<dbReference type="SUPFAM" id="SSF51366">
    <property type="entry name" value="Ribulose-phoshate binding barrel"/>
    <property type="match status" value="1"/>
</dbReference>
<keyword evidence="7 9" id="KW-0057">Aromatic amino acid biosynthesis</keyword>
<evidence type="ECO:0000256" key="6">
    <source>
        <dbReference type="ARBA" id="ARBA00022822"/>
    </source>
</evidence>
<dbReference type="Proteomes" id="UP001185012">
    <property type="component" value="Unassembled WGS sequence"/>
</dbReference>
<dbReference type="InterPro" id="IPR011060">
    <property type="entry name" value="RibuloseP-bd_barrel"/>
</dbReference>
<keyword evidence="12" id="KW-1185">Reference proteome</keyword>
<sequence length="226" mass="24755">MKRTRIKLCGLRREEDVAALYGLDVDAAGFILVPGRKRTVTPERVRQLQSLLPAGVRSVGVMMDPSVQEVESLLETVPLDEIQLHGGESPSFCRRIKEQLDITVVKVFHMEESVDGNAVPEAYAPWIGGALLDSSVGGVRGGSGKRFAWDQIPAIRERWKPLGVPLWVAGGVSADNVTALLSYHPDGVDVSSRIETAGRKDPVLMKRLVERVRQVDQSFSSTRKSG</sequence>
<dbReference type="InterPro" id="IPR013785">
    <property type="entry name" value="Aldolase_TIM"/>
</dbReference>
<evidence type="ECO:0000313" key="11">
    <source>
        <dbReference type="EMBL" id="MDR6224495.1"/>
    </source>
</evidence>
<keyword evidence="5 9" id="KW-0028">Amino-acid biosynthesis</keyword>
<evidence type="ECO:0000256" key="5">
    <source>
        <dbReference type="ARBA" id="ARBA00022605"/>
    </source>
</evidence>
<organism evidence="11 12">
    <name type="scientific">Desmospora profundinema</name>
    <dbReference type="NCBI Taxonomy" id="1571184"/>
    <lineage>
        <taxon>Bacteria</taxon>
        <taxon>Bacillati</taxon>
        <taxon>Bacillota</taxon>
        <taxon>Bacilli</taxon>
        <taxon>Bacillales</taxon>
        <taxon>Thermoactinomycetaceae</taxon>
        <taxon>Desmospora</taxon>
    </lineage>
</organism>
<comment type="catalytic activity">
    <reaction evidence="1 9">
        <text>N-(5-phospho-beta-D-ribosyl)anthranilate = 1-(2-carboxyphenylamino)-1-deoxy-D-ribulose 5-phosphate</text>
        <dbReference type="Rhea" id="RHEA:21540"/>
        <dbReference type="ChEBI" id="CHEBI:18277"/>
        <dbReference type="ChEBI" id="CHEBI:58613"/>
        <dbReference type="EC" id="5.3.1.24"/>
    </reaction>
</comment>
<dbReference type="GO" id="GO:0004640">
    <property type="term" value="F:phosphoribosylanthranilate isomerase activity"/>
    <property type="evidence" value="ECO:0007669"/>
    <property type="project" value="UniProtKB-EC"/>
</dbReference>
<comment type="pathway">
    <text evidence="2 9">Amino-acid biosynthesis; L-tryptophan biosynthesis; L-tryptophan from chorismate: step 3/5.</text>
</comment>
<evidence type="ECO:0000256" key="4">
    <source>
        <dbReference type="ARBA" id="ARBA00022272"/>
    </source>
</evidence>
<proteinExistence type="inferred from homology"/>
<dbReference type="PANTHER" id="PTHR42894:SF1">
    <property type="entry name" value="N-(5'-PHOSPHORIBOSYL)ANTHRANILATE ISOMERASE"/>
    <property type="match status" value="1"/>
</dbReference>
<dbReference type="EMBL" id="JAVDQG010000001">
    <property type="protein sequence ID" value="MDR6224495.1"/>
    <property type="molecule type" value="Genomic_DNA"/>
</dbReference>
<gene>
    <name evidence="9" type="primary">trpF</name>
    <name evidence="11" type="ORF">JOE21_000483</name>
</gene>
<keyword evidence="8 9" id="KW-0413">Isomerase</keyword>
<feature type="domain" description="N-(5'phosphoribosyl) anthranilate isomerase (PRAI)" evidence="10">
    <location>
        <begin position="7"/>
        <end position="210"/>
    </location>
</feature>
<evidence type="ECO:0000256" key="8">
    <source>
        <dbReference type="ARBA" id="ARBA00023235"/>
    </source>
</evidence>
<evidence type="ECO:0000256" key="1">
    <source>
        <dbReference type="ARBA" id="ARBA00001164"/>
    </source>
</evidence>
<dbReference type="InterPro" id="IPR001240">
    <property type="entry name" value="PRAI_dom"/>
</dbReference>
<comment type="similarity">
    <text evidence="9">Belongs to the TrpF family.</text>
</comment>
<keyword evidence="6 9" id="KW-0822">Tryptophan biosynthesis</keyword>
<evidence type="ECO:0000259" key="10">
    <source>
        <dbReference type="Pfam" id="PF00697"/>
    </source>
</evidence>
<protein>
    <recommendedName>
        <fullName evidence="4 9">N-(5'-phosphoribosyl)anthranilate isomerase</fullName>
        <shortName evidence="9">PRAI</shortName>
        <ecNumber evidence="3 9">5.3.1.24</ecNumber>
    </recommendedName>
</protein>